<dbReference type="GO" id="GO:0005634">
    <property type="term" value="C:nucleus"/>
    <property type="evidence" value="ECO:0007669"/>
    <property type="project" value="TreeGrafter"/>
</dbReference>
<keyword evidence="5" id="KW-0862">Zinc</keyword>
<dbReference type="InterPro" id="IPR040892">
    <property type="entry name" value="RPN1_N"/>
</dbReference>
<feature type="region of interest" description="Disordered" evidence="9">
    <location>
        <begin position="1390"/>
        <end position="1433"/>
    </location>
</feature>
<feature type="compositionally biased region" description="Acidic residues" evidence="9">
    <location>
        <begin position="1462"/>
        <end position="1471"/>
    </location>
</feature>
<dbReference type="PANTHER" id="PTHR10943">
    <property type="entry name" value="26S PROTEASOME NON-ATPASE REGULATORY SUBUNIT"/>
    <property type="match status" value="1"/>
</dbReference>
<dbReference type="GO" id="GO:0008270">
    <property type="term" value="F:zinc ion binding"/>
    <property type="evidence" value="ECO:0007669"/>
    <property type="project" value="UniProtKB-KW"/>
</dbReference>
<dbReference type="FunFam" id="1.25.10.10:FF:000026">
    <property type="entry name" value="26S proteasome non-ATPase regulatory subunit 2"/>
    <property type="match status" value="1"/>
</dbReference>
<dbReference type="InterPro" id="IPR004331">
    <property type="entry name" value="SPX_dom"/>
</dbReference>
<feature type="compositionally biased region" description="Low complexity" evidence="9">
    <location>
        <begin position="1214"/>
        <end position="1229"/>
    </location>
</feature>
<comment type="function">
    <text evidence="7">Acts as a regulatory subunit of the 26 proteasome which is involved in the ATP-dependent degradation of ubiquitinated proteins.</text>
</comment>
<dbReference type="GO" id="GO:0008540">
    <property type="term" value="C:proteasome regulatory particle, base subcomplex"/>
    <property type="evidence" value="ECO:0007669"/>
    <property type="project" value="TreeGrafter"/>
</dbReference>
<dbReference type="SMART" id="SM00184">
    <property type="entry name" value="RING"/>
    <property type="match status" value="1"/>
</dbReference>
<feature type="region of interest" description="Disordered" evidence="9">
    <location>
        <begin position="1452"/>
        <end position="1489"/>
    </location>
</feature>
<feature type="region of interest" description="Disordered" evidence="9">
    <location>
        <begin position="1"/>
        <end position="33"/>
    </location>
</feature>
<dbReference type="EMBL" id="PUHQ01000075">
    <property type="protein sequence ID" value="KAG0657838.1"/>
    <property type="molecule type" value="Genomic_DNA"/>
</dbReference>
<evidence type="ECO:0000256" key="6">
    <source>
        <dbReference type="ARBA" id="ARBA00022942"/>
    </source>
</evidence>
<dbReference type="SUPFAM" id="SSF48371">
    <property type="entry name" value="ARM repeat"/>
    <property type="match status" value="1"/>
</dbReference>
<evidence type="ECO:0000256" key="9">
    <source>
        <dbReference type="SAM" id="MobiDB-lite"/>
    </source>
</evidence>
<keyword evidence="3" id="KW-0677">Repeat</keyword>
<dbReference type="Gene3D" id="1.25.10.10">
    <property type="entry name" value="Leucine-rich Repeat Variant"/>
    <property type="match status" value="1"/>
</dbReference>
<dbReference type="InterPro" id="IPR011989">
    <property type="entry name" value="ARM-like"/>
</dbReference>
<evidence type="ECO:0000256" key="5">
    <source>
        <dbReference type="ARBA" id="ARBA00022833"/>
    </source>
</evidence>
<comment type="caution">
    <text evidence="12">The sequence shown here is derived from an EMBL/GenBank/DDBJ whole genome shotgun (WGS) entry which is preliminary data.</text>
</comment>
<organism evidence="12 13">
    <name type="scientific">Rhodotorula mucilaginosa</name>
    <name type="common">Yeast</name>
    <name type="synonym">Rhodotorula rubra</name>
    <dbReference type="NCBI Taxonomy" id="5537"/>
    <lineage>
        <taxon>Eukaryota</taxon>
        <taxon>Fungi</taxon>
        <taxon>Dikarya</taxon>
        <taxon>Basidiomycota</taxon>
        <taxon>Pucciniomycotina</taxon>
        <taxon>Microbotryomycetes</taxon>
        <taxon>Sporidiobolales</taxon>
        <taxon>Sporidiobolaceae</taxon>
        <taxon>Rhodotorula</taxon>
    </lineage>
</organism>
<dbReference type="InterPro" id="IPR013083">
    <property type="entry name" value="Znf_RING/FYVE/PHD"/>
</dbReference>
<feature type="compositionally biased region" description="Acidic residues" evidence="9">
    <location>
        <begin position="1334"/>
        <end position="1344"/>
    </location>
</feature>
<feature type="region of interest" description="Disordered" evidence="9">
    <location>
        <begin position="1103"/>
        <end position="1146"/>
    </location>
</feature>
<dbReference type="InterPro" id="IPR041433">
    <property type="entry name" value="RPN1_C"/>
</dbReference>
<keyword evidence="4 8" id="KW-0863">Zinc-finger</keyword>
<evidence type="ECO:0000259" key="11">
    <source>
        <dbReference type="PROSITE" id="PS51382"/>
    </source>
</evidence>
<dbReference type="OrthoDB" id="10252509at2759"/>
<dbReference type="PROSITE" id="PS51382">
    <property type="entry name" value="SPX"/>
    <property type="match status" value="1"/>
</dbReference>
<evidence type="ECO:0000313" key="13">
    <source>
        <dbReference type="Proteomes" id="UP000777482"/>
    </source>
</evidence>
<evidence type="ECO:0000313" key="12">
    <source>
        <dbReference type="EMBL" id="KAG0657838.1"/>
    </source>
</evidence>
<feature type="compositionally biased region" description="Polar residues" evidence="9">
    <location>
        <begin position="1306"/>
        <end position="1318"/>
    </location>
</feature>
<evidence type="ECO:0000256" key="8">
    <source>
        <dbReference type="PROSITE-ProRule" id="PRU00175"/>
    </source>
</evidence>
<dbReference type="Proteomes" id="UP000777482">
    <property type="component" value="Unassembled WGS sequence"/>
</dbReference>
<reference evidence="12 13" key="1">
    <citation type="submission" date="2020-11" db="EMBL/GenBank/DDBJ databases">
        <title>Kefir isolates.</title>
        <authorList>
            <person name="Marcisauskas S."/>
            <person name="Kim Y."/>
            <person name="Blasche S."/>
        </authorList>
    </citation>
    <scope>NUCLEOTIDE SEQUENCE [LARGE SCALE GENOMIC DNA]</scope>
    <source>
        <strain evidence="12 13">KR</strain>
    </source>
</reference>
<dbReference type="Gene3D" id="3.30.40.10">
    <property type="entry name" value="Zinc/RING finger domain, C3HC4 (zinc finger)"/>
    <property type="match status" value="1"/>
</dbReference>
<dbReference type="GO" id="GO:0043161">
    <property type="term" value="P:proteasome-mediated ubiquitin-dependent protein catabolic process"/>
    <property type="evidence" value="ECO:0007669"/>
    <property type="project" value="TreeGrafter"/>
</dbReference>
<dbReference type="PROSITE" id="PS00518">
    <property type="entry name" value="ZF_RING_1"/>
    <property type="match status" value="1"/>
</dbReference>
<dbReference type="InterPro" id="IPR002015">
    <property type="entry name" value="Proteasome/cyclosome_rpt"/>
</dbReference>
<keyword evidence="13" id="KW-1185">Reference proteome</keyword>
<evidence type="ECO:0000256" key="1">
    <source>
        <dbReference type="ARBA" id="ARBA00005460"/>
    </source>
</evidence>
<evidence type="ECO:0000256" key="4">
    <source>
        <dbReference type="ARBA" id="ARBA00022771"/>
    </source>
</evidence>
<feature type="compositionally biased region" description="Basic residues" evidence="9">
    <location>
        <begin position="1181"/>
        <end position="1193"/>
    </location>
</feature>
<dbReference type="InterPro" id="IPR001841">
    <property type="entry name" value="Znf_RING"/>
</dbReference>
<dbReference type="InterPro" id="IPR016024">
    <property type="entry name" value="ARM-type_fold"/>
</dbReference>
<sequence length="1812" mass="199413">MAIGEKQRPEAVVSVTAEDPEPPKKKKDKEAEENLAQARKELKDNTELSEEDASLKAELEMLVERLSESDSNLHRPALESLRTLIRTSTSSMTSVPKPLKFLRPHYAQLQKIHASWPDQPPVQSTSAAIASTAAAAMNAVTSAVGITKAGDANGGDEAKKQDDADAPVPASVTDKGLFADILSVLAMTYADSGKRETLMYRLKGGSDEDPGLWGHEYVRHLAAELGEEYTQYRQEERAVDELVALGLRLVPFLLTHNAESDAVDLLLELESISKIVDYVDANTYQRVCLYMVSMVYYLTPPDDLDFLRTAHEIYKRHKCYTEALTLALRLQDTALIQEDFEAPTNPHMKRQLAYILARQQVNVPTDDEALTEILNNTKLSESFKRFGKELSVTEPKSLEDIYKSHLENTRGPPAQVDSARQNLAGTFVNAFVNAGFGNDKLMVEAEEGQSWIYKNKDHGMFSAAASLGLSLLWDTDVGLSHIDKYAYASEDHIKVRLHAFIVRCALSALVLSAGSSDTVHRHAQAGAMLANGLIHSGVRTEMDAALALLSEHVEAPNAELRVAAIIGIGIAYAGSQREDIRDLLLPTLQDSAVSMEVASMAALALGFVFVGSCDEDVTMGVVSTMMERDEAQLKEKWGRFLALGVALLYLGRTEQSEATIEVLKTIEAPLGKVAITLVQTLSYAATGNVVQIQALLREATDHLDPEKESDLHQAMAVIGVALIAMGEEVGSQMSVRHFNHLMHYGSPVVRRAVPLALGLISASNPVLSILETLSRYSHDNDLDVALNAIFAMGLVGAGTNNAKLAQMLRQLATYYHKEPDCLFMVRIAQGLVHMGKGTIGVNPFHTDRSLMSPVAVCGLLATLVSFTDPRGFILDKSHWMLYFLTMAMYPRFLITLSDETDELLPATVRVGQAVDVVGQAGKPRTISGFQTHTTPVRLGHTERAEMATEEYIPYSHVLEGYVILAKNKGFEKNEDEMDVMKALCLLYSALHTFARPTDPLDGLRGFRATARRFRATHPPKAIEAEFCWLTAYGRATGAPKDSAVGMKYGKQYLESLENVPEEWRQQAIEYRRLKKVINRVANELKELGLTSDVLRDLLHSKKAASPPKPAHAPLHGRSQVHWNDGSGPDGPTASGSGEQDDEKRGDVQAGVQEALDDAASELAEASEADLTEIEGLSEKARGKRKATRKRRVHATYEVRGTAANPEPCIHLVFSSCSSTSASESDSQANSRDDSEETSGSPANFLFKRQARRRSTASVETARGRIVELPSSEGEGDGEEAGPAEPPTARKGSASTSPPSGPAQQGDTPETTPEGSSTGAVDGFDATESSGSVAEDIEPDDDIEFEGAGPQANALLRRMYGVGRRWSEDEDGPTIVELDEDGEHAEHVEAMKRLAAEEANNHSKEEGASSARPPPLPRVKRTVSQDTLKSKASVDSHAIGKAAVAVNKQREAKLAEQAKRADEEGDEADDEEERKPVEPRSTRRKRRGRQHRREVYIPLTSDTEFLTLLASALNSLATLQLAQKRQFTESVQMLAREVSAVSSPSRPKSDLYIWREIFALWIEAEIFESSRERDRGERSIEEVEKHLEWFVDQVAKRKLAKRMKHKESRVALEKFIALNVELLDLKKFQIANEEAARKILKKHDKRTALTASLGFPQLIGKDSSNSISTELISRAADGGQSRPVLTLPGFPSLPHILLSTFTSTLLPVIPTIEDYECLICGDIAFKPIRLNCGHRFCVRCLVKMQKRGQDQCPQCRSAVVLRANASNLDTDMLKYLQEWFPREIKAKEKANQKEAAREELEEMGLKEHKCLLM</sequence>
<protein>
    <submittedName>
        <fullName evidence="12">Proteasome regulatory particle base subunit</fullName>
    </submittedName>
</protein>
<feature type="compositionally biased region" description="Low complexity" evidence="9">
    <location>
        <begin position="1291"/>
        <end position="1305"/>
    </location>
</feature>
<dbReference type="GO" id="GO:0034515">
    <property type="term" value="C:proteasome storage granule"/>
    <property type="evidence" value="ECO:0007669"/>
    <property type="project" value="TreeGrafter"/>
</dbReference>
<dbReference type="Pfam" id="PF03105">
    <property type="entry name" value="SPX"/>
    <property type="match status" value="1"/>
</dbReference>
<evidence type="ECO:0000256" key="7">
    <source>
        <dbReference type="ARBA" id="ARBA00057191"/>
    </source>
</evidence>
<dbReference type="Pfam" id="PF01851">
    <property type="entry name" value="PC_rep"/>
    <property type="match status" value="2"/>
</dbReference>
<proteinExistence type="inferred from homology"/>
<dbReference type="PROSITE" id="PS50089">
    <property type="entry name" value="ZF_RING_2"/>
    <property type="match status" value="1"/>
</dbReference>
<dbReference type="Pfam" id="PF17781">
    <property type="entry name" value="RPN1_RPN2_N"/>
    <property type="match status" value="1"/>
</dbReference>
<evidence type="ECO:0000256" key="2">
    <source>
        <dbReference type="ARBA" id="ARBA00022723"/>
    </source>
</evidence>
<evidence type="ECO:0000256" key="3">
    <source>
        <dbReference type="ARBA" id="ARBA00022737"/>
    </source>
</evidence>
<feature type="compositionally biased region" description="Basic and acidic residues" evidence="9">
    <location>
        <begin position="1390"/>
        <end position="1406"/>
    </location>
</feature>
<keyword evidence="2" id="KW-0479">Metal-binding</keyword>
<feature type="domain" description="RING-type" evidence="10">
    <location>
        <begin position="1716"/>
        <end position="1755"/>
    </location>
</feature>
<dbReference type="Pfam" id="PF18051">
    <property type="entry name" value="RPN1_C"/>
    <property type="match status" value="1"/>
</dbReference>
<dbReference type="SUPFAM" id="SSF57850">
    <property type="entry name" value="RING/U-box"/>
    <property type="match status" value="1"/>
</dbReference>
<feature type="compositionally biased region" description="Basic and acidic residues" evidence="9">
    <location>
        <begin position="1452"/>
        <end position="1461"/>
    </location>
</feature>
<accession>A0A9P7B494</accession>
<dbReference type="Pfam" id="PF00097">
    <property type="entry name" value="zf-C3HC4"/>
    <property type="match status" value="1"/>
</dbReference>
<gene>
    <name evidence="12" type="primary">RPN1</name>
    <name evidence="12" type="ORF">C6P46_006200</name>
</gene>
<evidence type="ECO:0000259" key="10">
    <source>
        <dbReference type="PROSITE" id="PS50089"/>
    </source>
</evidence>
<feature type="domain" description="SPX" evidence="11">
    <location>
        <begin position="1046"/>
        <end position="1656"/>
    </location>
</feature>
<comment type="similarity">
    <text evidence="1">Belongs to the proteasome subunit S2 family.</text>
</comment>
<keyword evidence="6 12" id="KW-0647">Proteasome</keyword>
<dbReference type="InterPro" id="IPR017907">
    <property type="entry name" value="Znf_RING_CS"/>
</dbReference>
<dbReference type="PANTHER" id="PTHR10943:SF1">
    <property type="entry name" value="26S PROTEASOME NON-ATPASE REGULATORY SUBUNIT 2"/>
    <property type="match status" value="1"/>
</dbReference>
<dbReference type="InterPro" id="IPR018957">
    <property type="entry name" value="Znf_C3HC4_RING-type"/>
</dbReference>
<feature type="region of interest" description="Disordered" evidence="9">
    <location>
        <begin position="1173"/>
        <end position="1350"/>
    </location>
</feature>
<name>A0A9P7B494_RHOMI</name>